<proteinExistence type="predicted"/>
<accession>A0A8J7I462</accession>
<comment type="caution">
    <text evidence="1">The sequence shown here is derived from an EMBL/GenBank/DDBJ whole genome shotgun (WGS) entry which is preliminary data.</text>
</comment>
<sequence length="77" mass="8695">MAAHIIFIRQTILSTGCDDLIRKPFIQEILLKTVSQYLGVKYISRGETINTATVNLKTQTMASKVEILRDLLQMSPD</sequence>
<dbReference type="InterPro" id="IPR011006">
    <property type="entry name" value="CheY-like_superfamily"/>
</dbReference>
<dbReference type="AlphaFoldDB" id="A0A8J7I462"/>
<protein>
    <submittedName>
        <fullName evidence="1">Uncharacterized protein</fullName>
    </submittedName>
</protein>
<evidence type="ECO:0000313" key="2">
    <source>
        <dbReference type="Proteomes" id="UP000662314"/>
    </source>
</evidence>
<reference evidence="1 2" key="1">
    <citation type="journal article" date="2021" name="Int. J. Syst. Evol. Microbiol.">
        <title>Amazonocrinis nigriterrae gen. nov., sp. nov., Atlanticothrix silvestris gen. nov., sp. nov. and Dendronalium phyllosphericum gen. nov., sp. nov., nostocacean cyanobacteria from Brazilian environments.</title>
        <authorList>
            <person name="Alvarenga D.O."/>
            <person name="Andreote A.P.D."/>
            <person name="Branco L.H.Z."/>
            <person name="Delbaje E."/>
            <person name="Cruz R.B."/>
            <person name="Varani A.M."/>
            <person name="Fiore M.F."/>
        </authorList>
    </citation>
    <scope>NUCLEOTIDE SEQUENCE [LARGE SCALE GENOMIC DNA]</scope>
    <source>
        <strain evidence="1 2">CENA369</strain>
    </source>
</reference>
<dbReference type="EMBL" id="JAECZA010000008">
    <property type="protein sequence ID" value="MBH8572142.1"/>
    <property type="molecule type" value="Genomic_DNA"/>
</dbReference>
<dbReference type="RefSeq" id="WP_214430973.1">
    <property type="nucleotide sequence ID" value="NZ_CAWPUQ010000317.1"/>
</dbReference>
<dbReference type="SUPFAM" id="SSF52172">
    <property type="entry name" value="CheY-like"/>
    <property type="match status" value="1"/>
</dbReference>
<keyword evidence="2" id="KW-1185">Reference proteome</keyword>
<evidence type="ECO:0000313" key="1">
    <source>
        <dbReference type="EMBL" id="MBH8572142.1"/>
    </source>
</evidence>
<gene>
    <name evidence="1" type="ORF">I8752_03655</name>
</gene>
<name>A0A8J7I462_9NOST</name>
<dbReference type="Proteomes" id="UP000662314">
    <property type="component" value="Unassembled WGS sequence"/>
</dbReference>
<organism evidence="1 2">
    <name type="scientific">Dendronalium phyllosphericum CENA369</name>
    <dbReference type="NCBI Taxonomy" id="1725256"/>
    <lineage>
        <taxon>Bacteria</taxon>
        <taxon>Bacillati</taxon>
        <taxon>Cyanobacteriota</taxon>
        <taxon>Cyanophyceae</taxon>
        <taxon>Nostocales</taxon>
        <taxon>Nostocaceae</taxon>
        <taxon>Dendronalium</taxon>
        <taxon>Dendronalium phyllosphericum</taxon>
    </lineage>
</organism>